<dbReference type="InterPro" id="IPR050650">
    <property type="entry name" value="Type-II_Cytokine-TF_Rcpt"/>
</dbReference>
<sequence>MSAFISFSVVLFNIIGVITVLSENVPVPENVRVISINLGLVLEWDPPQTTNNHPFKYTAELKGWRGYDPVCQNSSSLTCDFTDNVTIFGSYQLRVRTELDGETSDWVETKQVAVDKITEISAPHVELRSNNGQTEVDITDPPMKRKNLRDVFGNISYLIRFWKKGESNKVKLKREQSRVMLPKVKPLENYCVEVEVLYLKNKTSQPSNMTCLKNSPSNETEPWLIAVMLLISFLVVLVAVLLIFMAVWYSYKGYRIVFPNDNLPEHLKQPNPARDRSNTKTLTSLHHLPGALEHAPLRRALIHPLNTCK</sequence>
<dbReference type="AlphaFoldDB" id="A0AB32TVN2"/>
<dbReference type="PROSITE" id="PS50853">
    <property type="entry name" value="FN3"/>
    <property type="match status" value="1"/>
</dbReference>
<dbReference type="CDD" id="cd00063">
    <property type="entry name" value="FN3"/>
    <property type="match status" value="1"/>
</dbReference>
<dbReference type="GO" id="GO:0016020">
    <property type="term" value="C:membrane"/>
    <property type="evidence" value="ECO:0000303"/>
    <property type="project" value="ZFIN"/>
</dbReference>
<dbReference type="SUPFAM" id="SSF49265">
    <property type="entry name" value="Fibronectin type III"/>
    <property type="match status" value="2"/>
</dbReference>
<reference evidence="2" key="1">
    <citation type="submission" date="2025-08" db="UniProtKB">
        <authorList>
            <consortium name="RefSeq"/>
        </authorList>
    </citation>
    <scope>IDENTIFICATION</scope>
    <source>
        <strain evidence="2">Tuebingen</strain>
        <tissue evidence="2">Fibroblasts and whole tissue</tissue>
    </source>
</reference>
<evidence type="ECO:0000313" key="2">
    <source>
        <dbReference type="RefSeq" id="XP_068079583.2"/>
    </source>
</evidence>
<dbReference type="AGR" id="ZFIN:ZDB-GENE-070905-3"/>
<protein>
    <submittedName>
        <fullName evidence="2">Cytokine receptor family member b4 isoform X1</fullName>
    </submittedName>
</protein>
<dbReference type="InterPro" id="IPR013783">
    <property type="entry name" value="Ig-like_fold"/>
</dbReference>
<dbReference type="InterPro" id="IPR036116">
    <property type="entry name" value="FN3_sf"/>
</dbReference>
<organism evidence="1 2">
    <name type="scientific">Danio rerio</name>
    <name type="common">Zebrafish</name>
    <name type="synonym">Brachydanio rerio</name>
    <dbReference type="NCBI Taxonomy" id="7955"/>
    <lineage>
        <taxon>Eukaryota</taxon>
        <taxon>Metazoa</taxon>
        <taxon>Chordata</taxon>
        <taxon>Craniata</taxon>
        <taxon>Vertebrata</taxon>
        <taxon>Euteleostomi</taxon>
        <taxon>Actinopterygii</taxon>
        <taxon>Neopterygii</taxon>
        <taxon>Teleostei</taxon>
        <taxon>Ostariophysi</taxon>
        <taxon>Cypriniformes</taxon>
        <taxon>Danionidae</taxon>
        <taxon>Danioninae</taxon>
        <taxon>Danio</taxon>
    </lineage>
</organism>
<name>A0AB32TVN2_DANRE</name>
<dbReference type="Gene3D" id="2.60.40.10">
    <property type="entry name" value="Immunoglobulins"/>
    <property type="match status" value="2"/>
</dbReference>
<dbReference type="InterPro" id="IPR003961">
    <property type="entry name" value="FN3_dom"/>
</dbReference>
<dbReference type="ZFIN" id="ZDB-GENE-070905-3">
    <property type="gene designation" value="crfb4"/>
</dbReference>
<accession>A0AB32TVN2</accession>
<dbReference type="Pfam" id="PF09294">
    <property type="entry name" value="Interfer-bind"/>
    <property type="match status" value="1"/>
</dbReference>
<dbReference type="Pfam" id="PF01108">
    <property type="entry name" value="Tissue_fac"/>
    <property type="match status" value="1"/>
</dbReference>
<dbReference type="PANTHER" id="PTHR20859">
    <property type="entry name" value="INTERFERON/INTERLEUKIN RECEPTOR"/>
    <property type="match status" value="1"/>
</dbReference>
<gene>
    <name evidence="2 3" type="primary">crfb4</name>
</gene>
<dbReference type="InterPro" id="IPR015373">
    <property type="entry name" value="Interferon/interleukin_rcp_dom"/>
</dbReference>
<keyword evidence="1" id="KW-1185">Reference proteome</keyword>
<dbReference type="Proteomes" id="UP000000437">
    <property type="component" value="Chromosome 9"/>
</dbReference>
<evidence type="ECO:0000313" key="3">
    <source>
        <dbReference type="ZFIN" id="ZDB-GENE-070905-3"/>
    </source>
</evidence>
<evidence type="ECO:0000313" key="1">
    <source>
        <dbReference type="Proteomes" id="UP000000437"/>
    </source>
</evidence>
<dbReference type="CTD" id="797527"/>
<proteinExistence type="predicted"/>
<dbReference type="PANTHER" id="PTHR20859:SF46">
    <property type="entry name" value="INTERFERON GAMMA RECEPTOR 2"/>
    <property type="match status" value="1"/>
</dbReference>
<keyword evidence="2" id="KW-0675">Receptor</keyword>
<dbReference type="RefSeq" id="XP_068079583.2">
    <property type="nucleotide sequence ID" value="XM_068223482.2"/>
</dbReference>